<dbReference type="Proteomes" id="UP001246244">
    <property type="component" value="Unassembled WGS sequence"/>
</dbReference>
<feature type="domain" description="Thioredoxin" evidence="1">
    <location>
        <begin position="7"/>
        <end position="154"/>
    </location>
</feature>
<evidence type="ECO:0000313" key="2">
    <source>
        <dbReference type="EMBL" id="MDR7665412.1"/>
    </source>
</evidence>
<comment type="caution">
    <text evidence="2">The sequence shown here is derived from an EMBL/GenBank/DDBJ whole genome shotgun (WGS) entry which is preliminary data.</text>
</comment>
<keyword evidence="3" id="KW-1185">Reference proteome</keyword>
<sequence length="175" mass="18973">MKKLVILLILLAAVIFTAGCTEETQEKSVVEATDPGQNISSQEKSVVVDATTLEQINTSLQEGPVLMKIGSEGCGPCNAMKPMLQELATEYSGKATIMSIDITQSPALEAYFKIGYVPDSTVIVNVTDGEYVYMKPDGSVTTDRFQARIPGLMEKSVFEDVLNLALLEKDKSKSE</sequence>
<dbReference type="RefSeq" id="WP_310575438.1">
    <property type="nucleotide sequence ID" value="NZ_JAVKPK010000019.1"/>
</dbReference>
<dbReference type="Gene3D" id="3.40.30.10">
    <property type="entry name" value="Glutaredoxin"/>
    <property type="match status" value="1"/>
</dbReference>
<protein>
    <submittedName>
        <fullName evidence="2">Thioredoxin family protein</fullName>
    </submittedName>
</protein>
<organism evidence="2 3">
    <name type="scientific">Methanosarcina baikalica</name>
    <dbReference type="NCBI Taxonomy" id="3073890"/>
    <lineage>
        <taxon>Archaea</taxon>
        <taxon>Methanobacteriati</taxon>
        <taxon>Methanobacteriota</taxon>
        <taxon>Stenosarchaea group</taxon>
        <taxon>Methanomicrobia</taxon>
        <taxon>Methanosarcinales</taxon>
        <taxon>Methanosarcinaceae</taxon>
        <taxon>Methanosarcina</taxon>
    </lineage>
</organism>
<dbReference type="PANTHER" id="PTHR45663">
    <property type="entry name" value="GEO12009P1"/>
    <property type="match status" value="1"/>
</dbReference>
<dbReference type="PROSITE" id="PS51257">
    <property type="entry name" value="PROKAR_LIPOPROTEIN"/>
    <property type="match status" value="1"/>
</dbReference>
<evidence type="ECO:0000313" key="3">
    <source>
        <dbReference type="Proteomes" id="UP001246244"/>
    </source>
</evidence>
<dbReference type="InterPro" id="IPR013766">
    <property type="entry name" value="Thioredoxin_domain"/>
</dbReference>
<accession>A0ABU2D0N7</accession>
<dbReference type="PANTHER" id="PTHR45663:SF11">
    <property type="entry name" value="GEO12009P1"/>
    <property type="match status" value="1"/>
</dbReference>
<dbReference type="EMBL" id="JAVKPK010000019">
    <property type="protein sequence ID" value="MDR7665412.1"/>
    <property type="molecule type" value="Genomic_DNA"/>
</dbReference>
<dbReference type="Pfam" id="PF00085">
    <property type="entry name" value="Thioredoxin"/>
    <property type="match status" value="1"/>
</dbReference>
<dbReference type="CDD" id="cd02947">
    <property type="entry name" value="TRX_family"/>
    <property type="match status" value="1"/>
</dbReference>
<evidence type="ECO:0000259" key="1">
    <source>
        <dbReference type="PROSITE" id="PS51352"/>
    </source>
</evidence>
<dbReference type="PROSITE" id="PS51352">
    <property type="entry name" value="THIOREDOXIN_2"/>
    <property type="match status" value="1"/>
</dbReference>
<dbReference type="InterPro" id="IPR036249">
    <property type="entry name" value="Thioredoxin-like_sf"/>
</dbReference>
<name>A0ABU2D0N7_9EURY</name>
<reference evidence="3" key="1">
    <citation type="submission" date="2023-07" db="EMBL/GenBank/DDBJ databases">
        <title>Whole-genome sequencing of a new Methanosarcina sp. Z-7115.</title>
        <authorList>
            <person name="Zhilina T.N."/>
            <person name="Merkel A.Y."/>
        </authorList>
    </citation>
    <scope>NUCLEOTIDE SEQUENCE [LARGE SCALE GENOMIC DNA]</scope>
    <source>
        <strain evidence="3">Z-7115</strain>
    </source>
</reference>
<gene>
    <name evidence="2" type="ORF">RG963_06365</name>
</gene>
<dbReference type="SUPFAM" id="SSF52833">
    <property type="entry name" value="Thioredoxin-like"/>
    <property type="match status" value="1"/>
</dbReference>
<proteinExistence type="predicted"/>